<name>A0A417XY69_9ACTN</name>
<evidence type="ECO:0000313" key="3">
    <source>
        <dbReference type="Proteomes" id="UP000283644"/>
    </source>
</evidence>
<comment type="caution">
    <text evidence="2">The sequence shown here is derived from an EMBL/GenBank/DDBJ whole genome shotgun (WGS) entry which is preliminary data.</text>
</comment>
<evidence type="ECO:0000256" key="1">
    <source>
        <dbReference type="SAM" id="SignalP"/>
    </source>
</evidence>
<dbReference type="AlphaFoldDB" id="A0A417XY69"/>
<dbReference type="EMBL" id="QXGH01000025">
    <property type="protein sequence ID" value="RHW25321.1"/>
    <property type="molecule type" value="Genomic_DNA"/>
</dbReference>
<sequence>MKRTMTLLGAALMAAVMTFSMATPAEAARQRIRDGADAPRPIDTRALYIQRQFRGYVVTTFASPTYDAGRRWNGLEVKYDSRGDRRLDYRLLWAFQGDGDGYELFTLVRGNGSPVDCPNAQAKTRKRNGWAFVFVYVPRSCLSLTKRVGVQGVTWDYTRYNSSGVPTRGRTDRTPNRTFAR</sequence>
<gene>
    <name evidence="2" type="ORF">D0Z08_20405</name>
</gene>
<keyword evidence="1" id="KW-0732">Signal</keyword>
<evidence type="ECO:0000313" key="2">
    <source>
        <dbReference type="EMBL" id="RHW25321.1"/>
    </source>
</evidence>
<dbReference type="Proteomes" id="UP000283644">
    <property type="component" value="Unassembled WGS sequence"/>
</dbReference>
<protein>
    <recommendedName>
        <fullName evidence="4">Secreted protein</fullName>
    </recommendedName>
</protein>
<reference evidence="2 3" key="1">
    <citation type="submission" date="2018-09" db="EMBL/GenBank/DDBJ databases">
        <title>Genome sequencing of Nocardioides immobilis CCTCC AB 2017083 for comparison to Nocardioides silvaticus.</title>
        <authorList>
            <person name="Li C."/>
            <person name="Wang G."/>
        </authorList>
    </citation>
    <scope>NUCLEOTIDE SEQUENCE [LARGE SCALE GENOMIC DNA]</scope>
    <source>
        <strain evidence="2 3">CCTCC AB 2017083</strain>
    </source>
</reference>
<feature type="signal peptide" evidence="1">
    <location>
        <begin position="1"/>
        <end position="27"/>
    </location>
</feature>
<dbReference type="RefSeq" id="WP_118927104.1">
    <property type="nucleotide sequence ID" value="NZ_QXGH01000025.1"/>
</dbReference>
<evidence type="ECO:0008006" key="4">
    <source>
        <dbReference type="Google" id="ProtNLM"/>
    </source>
</evidence>
<feature type="chain" id="PRO_5019413021" description="Secreted protein" evidence="1">
    <location>
        <begin position="28"/>
        <end position="181"/>
    </location>
</feature>
<organism evidence="2 3">
    <name type="scientific">Nocardioides immobilis</name>
    <dbReference type="NCBI Taxonomy" id="2049295"/>
    <lineage>
        <taxon>Bacteria</taxon>
        <taxon>Bacillati</taxon>
        <taxon>Actinomycetota</taxon>
        <taxon>Actinomycetes</taxon>
        <taxon>Propionibacteriales</taxon>
        <taxon>Nocardioidaceae</taxon>
        <taxon>Nocardioides</taxon>
    </lineage>
</organism>
<keyword evidence="3" id="KW-1185">Reference proteome</keyword>
<proteinExistence type="predicted"/>
<accession>A0A417XY69</accession>